<dbReference type="InterPro" id="IPR000014">
    <property type="entry name" value="PAS"/>
</dbReference>
<evidence type="ECO:0000256" key="3">
    <source>
        <dbReference type="ARBA" id="ARBA00022553"/>
    </source>
</evidence>
<keyword evidence="4" id="KW-0808">Transferase</keyword>
<dbReference type="CDD" id="cd16922">
    <property type="entry name" value="HATPase_EvgS-ArcB-TorS-like"/>
    <property type="match status" value="1"/>
</dbReference>
<feature type="domain" description="PAC" evidence="8">
    <location>
        <begin position="379"/>
        <end position="433"/>
    </location>
</feature>
<dbReference type="Pfam" id="PF02518">
    <property type="entry name" value="HATPase_c"/>
    <property type="match status" value="1"/>
</dbReference>
<dbReference type="Proteomes" id="UP000310760">
    <property type="component" value="Unassembled WGS sequence"/>
</dbReference>
<dbReference type="Pfam" id="PF00512">
    <property type="entry name" value="HisKA"/>
    <property type="match status" value="1"/>
</dbReference>
<dbReference type="CDD" id="cd00130">
    <property type="entry name" value="PAS"/>
    <property type="match status" value="1"/>
</dbReference>
<evidence type="ECO:0000256" key="6">
    <source>
        <dbReference type="ARBA" id="ARBA00023012"/>
    </source>
</evidence>
<dbReference type="SMART" id="SM00387">
    <property type="entry name" value="HATPase_c"/>
    <property type="match status" value="1"/>
</dbReference>
<dbReference type="InterPro" id="IPR004358">
    <property type="entry name" value="Sig_transdc_His_kin-like_C"/>
</dbReference>
<evidence type="ECO:0000256" key="1">
    <source>
        <dbReference type="ARBA" id="ARBA00000085"/>
    </source>
</evidence>
<dbReference type="SUPFAM" id="SSF55785">
    <property type="entry name" value="PYP-like sensor domain (PAS domain)"/>
    <property type="match status" value="2"/>
</dbReference>
<evidence type="ECO:0000256" key="2">
    <source>
        <dbReference type="ARBA" id="ARBA00012438"/>
    </source>
</evidence>
<protein>
    <recommendedName>
        <fullName evidence="2">histidine kinase</fullName>
        <ecNumber evidence="2">2.7.13.3</ecNumber>
    </recommendedName>
</protein>
<dbReference type="InterPro" id="IPR003594">
    <property type="entry name" value="HATPase_dom"/>
</dbReference>
<evidence type="ECO:0000313" key="9">
    <source>
        <dbReference type="EMBL" id="TGY67764.1"/>
    </source>
</evidence>
<dbReference type="SUPFAM" id="SSF55874">
    <property type="entry name" value="ATPase domain of HSP90 chaperone/DNA topoisomerase II/histidine kinase"/>
    <property type="match status" value="1"/>
</dbReference>
<evidence type="ECO:0000256" key="5">
    <source>
        <dbReference type="ARBA" id="ARBA00022777"/>
    </source>
</evidence>
<dbReference type="SMART" id="SM00388">
    <property type="entry name" value="HisKA"/>
    <property type="match status" value="1"/>
</dbReference>
<dbReference type="PANTHER" id="PTHR43711:SF31">
    <property type="entry name" value="HISTIDINE KINASE"/>
    <property type="match status" value="1"/>
</dbReference>
<dbReference type="FunFam" id="3.30.565.10:FF:000006">
    <property type="entry name" value="Sensor histidine kinase WalK"/>
    <property type="match status" value="1"/>
</dbReference>
<evidence type="ECO:0000313" key="10">
    <source>
        <dbReference type="Proteomes" id="UP000310760"/>
    </source>
</evidence>
<dbReference type="InterPro" id="IPR050736">
    <property type="entry name" value="Sensor_HK_Regulatory"/>
</dbReference>
<dbReference type="InterPro" id="IPR036890">
    <property type="entry name" value="HATPase_C_sf"/>
</dbReference>
<evidence type="ECO:0000259" key="8">
    <source>
        <dbReference type="PROSITE" id="PS50113"/>
    </source>
</evidence>
<gene>
    <name evidence="9" type="ORF">E5339_18925</name>
</gene>
<keyword evidence="6" id="KW-0902">Two-component regulatory system</keyword>
<proteinExistence type="predicted"/>
<accession>A0A4S2FG69</accession>
<comment type="catalytic activity">
    <reaction evidence="1">
        <text>ATP + protein L-histidine = ADP + protein N-phospho-L-histidine.</text>
        <dbReference type="EC" id="2.7.13.3"/>
    </reaction>
</comment>
<dbReference type="AlphaFoldDB" id="A0A4S2FG69"/>
<comment type="caution">
    <text evidence="9">The sequence shown here is derived from an EMBL/GenBank/DDBJ whole genome shotgun (WGS) entry which is preliminary data.</text>
</comment>
<keyword evidence="5 9" id="KW-0418">Kinase</keyword>
<evidence type="ECO:0000259" key="7">
    <source>
        <dbReference type="PROSITE" id="PS50109"/>
    </source>
</evidence>
<dbReference type="PRINTS" id="PR00344">
    <property type="entry name" value="BCTRLSENSOR"/>
</dbReference>
<dbReference type="EMBL" id="SRYJ01000053">
    <property type="protein sequence ID" value="TGY67764.1"/>
    <property type="molecule type" value="Genomic_DNA"/>
</dbReference>
<evidence type="ECO:0000256" key="4">
    <source>
        <dbReference type="ARBA" id="ARBA00022679"/>
    </source>
</evidence>
<dbReference type="Gene3D" id="3.30.565.10">
    <property type="entry name" value="Histidine kinase-like ATPase, C-terminal domain"/>
    <property type="match status" value="1"/>
</dbReference>
<dbReference type="InterPro" id="IPR005467">
    <property type="entry name" value="His_kinase_dom"/>
</dbReference>
<dbReference type="Gene3D" id="1.10.287.130">
    <property type="match status" value="1"/>
</dbReference>
<dbReference type="InterPro" id="IPR003661">
    <property type="entry name" value="HisK_dim/P_dom"/>
</dbReference>
<organism evidence="9 10">
    <name type="scientific">Phocaeicola sartorii</name>
    <dbReference type="NCBI Taxonomy" id="671267"/>
    <lineage>
        <taxon>Bacteria</taxon>
        <taxon>Pseudomonadati</taxon>
        <taxon>Bacteroidota</taxon>
        <taxon>Bacteroidia</taxon>
        <taxon>Bacteroidales</taxon>
        <taxon>Bacteroidaceae</taxon>
        <taxon>Phocaeicola</taxon>
    </lineage>
</organism>
<dbReference type="PANTHER" id="PTHR43711">
    <property type="entry name" value="TWO-COMPONENT HISTIDINE KINASE"/>
    <property type="match status" value="1"/>
</dbReference>
<name>A0A4S2FG69_9BACT</name>
<feature type="domain" description="Histidine kinase" evidence="7">
    <location>
        <begin position="451"/>
        <end position="663"/>
    </location>
</feature>
<dbReference type="InterPro" id="IPR036097">
    <property type="entry name" value="HisK_dim/P_sf"/>
</dbReference>
<dbReference type="PROSITE" id="PS50109">
    <property type="entry name" value="HIS_KIN"/>
    <property type="match status" value="1"/>
</dbReference>
<keyword evidence="3" id="KW-0597">Phosphoprotein</keyword>
<dbReference type="InterPro" id="IPR000700">
    <property type="entry name" value="PAS-assoc_C"/>
</dbReference>
<dbReference type="GO" id="GO:0000155">
    <property type="term" value="F:phosphorelay sensor kinase activity"/>
    <property type="evidence" value="ECO:0007669"/>
    <property type="project" value="InterPro"/>
</dbReference>
<dbReference type="InterPro" id="IPR035965">
    <property type="entry name" value="PAS-like_dom_sf"/>
</dbReference>
<dbReference type="SUPFAM" id="SSF47384">
    <property type="entry name" value="Homodimeric domain of signal transducing histidine kinase"/>
    <property type="match status" value="1"/>
</dbReference>
<dbReference type="EC" id="2.7.13.3" evidence="2"/>
<dbReference type="SMART" id="SM00091">
    <property type="entry name" value="PAS"/>
    <property type="match status" value="2"/>
</dbReference>
<sequence length="680" mass="78628">MLLMTIILIVLLSFALIGLIVKGKVQSRKIKTAKQFHDAIWNNAHEFIFLIDENLHVVKTNYYTLYQLPVKKGRICFGKILQCKYARGQKNCNNHERCGSCFIRHKVKELFENHSSFSNLELVMDMQIASQPSGIYNMVVSGRYLSMENKNYVILTVHDISEERALKSSLQHSNEKFLCFFDNVIVGCAICDKNGKLVEVNDTYVKYMGLSSKKEAVNQLNIYTNPCINPEFKEMMKAGIPVSGEVKYDYEKINKHYVRSYHEDVHYFRFIVNYMRDAEGEVENILIIWVENTLIHKALRQNNTFREMITYASSISKIGFCSLNLFKSEQLVTPEYLKNLGVKENVDLREIFSNLDHIHPDDRKLFLEYVRKARYEKMEPLERNIRIMTDGEYRWLKQYLIQQIFDPENKTIVLAGVNVDIDAQKQTEEALRAAKESAESSDRLKSAFLANMSHEIRTPLNAIVGFSNLLINADNKDDFDSFKQIIEQNSTLLLQLIGDILDLSKIESGTLKFVWSDVNINAMLYDLEKVFQLRNKNNPEVEIRFVPGMKDCVIRTERQRFIQVISNLVTNAMKFTTRGSIVIGYEQREEEMYFYVKDTGCGIPEEKQGQVFQRFVQLDTFKQGAGLGLSICSSIIKIMGGRIGVDSEQGKGSTFWFTIPQKPVTLPAERREIVRTMENY</sequence>
<dbReference type="RefSeq" id="WP_135952557.1">
    <property type="nucleotide sequence ID" value="NZ_CAOOJZ010000051.1"/>
</dbReference>
<dbReference type="PROSITE" id="PS50113">
    <property type="entry name" value="PAC"/>
    <property type="match status" value="1"/>
</dbReference>
<dbReference type="CDD" id="cd00082">
    <property type="entry name" value="HisKA"/>
    <property type="match status" value="1"/>
</dbReference>
<reference evidence="9 10" key="1">
    <citation type="submission" date="2019-04" db="EMBL/GenBank/DDBJ databases">
        <title>Microbes associate with the intestines of laboratory mice.</title>
        <authorList>
            <person name="Navarre W."/>
            <person name="Wong E."/>
            <person name="Huang K."/>
            <person name="Tropini C."/>
            <person name="Ng K."/>
            <person name="Yu B."/>
        </authorList>
    </citation>
    <scope>NUCLEOTIDE SEQUENCE [LARGE SCALE GENOMIC DNA]</scope>
    <source>
        <strain evidence="9 10">NM22_B1</strain>
    </source>
</reference>
<dbReference type="Gene3D" id="3.30.450.20">
    <property type="entry name" value="PAS domain"/>
    <property type="match status" value="2"/>
</dbReference>